<gene>
    <name evidence="2" type="ORF">SJ2017_2866</name>
</gene>
<keyword evidence="1" id="KW-0732">Signal</keyword>
<feature type="chain" id="PRO_5046688698" description="YfaZ" evidence="1">
    <location>
        <begin position="23"/>
        <end position="180"/>
    </location>
</feature>
<protein>
    <recommendedName>
        <fullName evidence="4">YfaZ</fullName>
    </recommendedName>
</protein>
<evidence type="ECO:0000256" key="1">
    <source>
        <dbReference type="SAM" id="SignalP"/>
    </source>
</evidence>
<dbReference type="Proteomes" id="UP000191820">
    <property type="component" value="Chromosome"/>
</dbReference>
<organism evidence="2 3">
    <name type="scientific">Shewanella japonica</name>
    <dbReference type="NCBI Taxonomy" id="93973"/>
    <lineage>
        <taxon>Bacteria</taxon>
        <taxon>Pseudomonadati</taxon>
        <taxon>Pseudomonadota</taxon>
        <taxon>Gammaproteobacteria</taxon>
        <taxon>Alteromonadales</taxon>
        <taxon>Shewanellaceae</taxon>
        <taxon>Shewanella</taxon>
    </lineage>
</organism>
<proteinExistence type="predicted"/>
<sequence>MSKTIKAAAIAAVSALSLNASASELTFGISEHVVSADLKSYLNEHTNLEAGYIYSDKKGHLAEFAMHMVHQTGPHTIEVGPKWSSVWFDDSPNGSVISVGGHYSLALNNNLSLHGDAYYAPSVLSFSNVDGYTELGAKVKYSFNPNMALFVGYRNLTFKYDDRSDRSFDDGFYIGGTAKF</sequence>
<dbReference type="RefSeq" id="WP_055026045.1">
    <property type="nucleotide sequence ID" value="NZ_CANMJJ010000005.1"/>
</dbReference>
<evidence type="ECO:0008006" key="4">
    <source>
        <dbReference type="Google" id="ProtNLM"/>
    </source>
</evidence>
<dbReference type="Pfam" id="PF07437">
    <property type="entry name" value="YfaZ"/>
    <property type="match status" value="1"/>
</dbReference>
<dbReference type="SUPFAM" id="SSF56925">
    <property type="entry name" value="OMPA-like"/>
    <property type="match status" value="1"/>
</dbReference>
<dbReference type="InterPro" id="IPR009998">
    <property type="entry name" value="YfaZ"/>
</dbReference>
<feature type="signal peptide" evidence="1">
    <location>
        <begin position="1"/>
        <end position="22"/>
    </location>
</feature>
<evidence type="ECO:0000313" key="3">
    <source>
        <dbReference type="Proteomes" id="UP000191820"/>
    </source>
</evidence>
<dbReference type="EMBL" id="CP020472">
    <property type="protein sequence ID" value="ARD23145.1"/>
    <property type="molecule type" value="Genomic_DNA"/>
</dbReference>
<accession>A0ABN4YLN0</accession>
<name>A0ABN4YLN0_9GAMM</name>
<dbReference type="InterPro" id="IPR011250">
    <property type="entry name" value="OMP/PagP_B-barrel"/>
</dbReference>
<reference evidence="2 3" key="1">
    <citation type="submission" date="2017-03" db="EMBL/GenBank/DDBJ databases">
        <title>Genome sequencing of Shewanella japonica KCTC 22435.</title>
        <authorList>
            <person name="Kim K.M."/>
        </authorList>
    </citation>
    <scope>NUCLEOTIDE SEQUENCE [LARGE SCALE GENOMIC DNA]</scope>
    <source>
        <strain evidence="2 3">KCTC 22435</strain>
    </source>
</reference>
<evidence type="ECO:0000313" key="2">
    <source>
        <dbReference type="EMBL" id="ARD23145.1"/>
    </source>
</evidence>
<keyword evidence="3" id="KW-1185">Reference proteome</keyword>